<dbReference type="EMBL" id="CM055103">
    <property type="protein sequence ID" value="KAJ7534836.1"/>
    <property type="molecule type" value="Genomic_DNA"/>
</dbReference>
<accession>A0ACC2BYJ1</accession>
<sequence length="828" mass="91462">MAANAHSMVEPPTQGLQYTWSSRGPTADGDLGVYLSASGGAVAPVPKWTLQRRMLMNGTSMASPCACGGVALVLSALKAKGWPIDPHVVRKALENTAAPVSSNPEEALTTGRGLLQLTKAFEYLGRCKDRPLVSYSVQLNRTSNTGFNARGVYLRELHDCQQASEWTVQVKPKFHEDADKLDILVPFEEHVQLETIGATWVKCPKYLLLTYNGRTFNIMVDPTELKPGVHFTEVVGLDCDAPWRGPLFRVPITVTKPLEISVRPPLASFSSLSFTPGHIERRFIAVPEGSTWVEANFRVTGFDTPRKFFLNAVQLPPRDRPYVWESIATFSLPSSKSFTFVVKGGLTMELTIAQFWSSGSGSRVPASAEVEMAFHGILAGKDVFLDAGEVATRVDIRAPLSMEVLSPKAVLTKIRTPYRPVETKLVPLSAERDKLQNGRQIHALTLTYKFTSTEAGRMTPRFPYLNKRIYDNEFESQFYMISDVNKRVVAKGDVYPKGVRLSKGDYTLRLYIRHDNVGYLEKLRKSVVFVDKALDEKNSVKLSCYSSIDGPITGVENLKSTILAPGEFRPFYIAAPGDDRLPKDATPGALLLGKITYGKLSQANGKGDLNGGACPASSRLIFSVPPPVKAEEKSKEKGAEAKKDAIRKVAEEVRDVKIKLLSLLPRSTEEEKKEWSEQAKALKAEYPTHLQLMVEILQKLAASQDEERNYNEVIEAADNVVNLVNRDALAKFFSMKSESEEADANQVKKEMEAQRDALADAFYKKGMALIGQENSLAGSNMETKVSETVSNGLESNKQKIGIATEIDEASLAAEKTWYKQWGSKFAEG</sequence>
<evidence type="ECO:0000313" key="1">
    <source>
        <dbReference type="EMBL" id="KAJ7534836.1"/>
    </source>
</evidence>
<comment type="caution">
    <text evidence="1">The sequence shown here is derived from an EMBL/GenBank/DDBJ whole genome shotgun (WGS) entry which is preliminary data.</text>
</comment>
<dbReference type="Proteomes" id="UP001162992">
    <property type="component" value="Chromosome 12"/>
</dbReference>
<name>A0ACC2BYJ1_DIPCM</name>
<protein>
    <submittedName>
        <fullName evidence="1">Uncharacterized protein</fullName>
    </submittedName>
</protein>
<organism evidence="1 2">
    <name type="scientific">Diphasiastrum complanatum</name>
    <name type="common">Issler's clubmoss</name>
    <name type="synonym">Lycopodium complanatum</name>
    <dbReference type="NCBI Taxonomy" id="34168"/>
    <lineage>
        <taxon>Eukaryota</taxon>
        <taxon>Viridiplantae</taxon>
        <taxon>Streptophyta</taxon>
        <taxon>Embryophyta</taxon>
        <taxon>Tracheophyta</taxon>
        <taxon>Lycopodiopsida</taxon>
        <taxon>Lycopodiales</taxon>
        <taxon>Lycopodiaceae</taxon>
        <taxon>Lycopodioideae</taxon>
        <taxon>Diphasiastrum</taxon>
    </lineage>
</organism>
<evidence type="ECO:0000313" key="2">
    <source>
        <dbReference type="Proteomes" id="UP001162992"/>
    </source>
</evidence>
<gene>
    <name evidence="1" type="ORF">O6H91_12G006200</name>
</gene>
<reference evidence="2" key="1">
    <citation type="journal article" date="2024" name="Proc. Natl. Acad. Sci. U.S.A.">
        <title>Extraordinary preservation of gene collinearity over three hundred million years revealed in homosporous lycophytes.</title>
        <authorList>
            <person name="Li C."/>
            <person name="Wickell D."/>
            <person name="Kuo L.Y."/>
            <person name="Chen X."/>
            <person name="Nie B."/>
            <person name="Liao X."/>
            <person name="Peng D."/>
            <person name="Ji J."/>
            <person name="Jenkins J."/>
            <person name="Williams M."/>
            <person name="Shu S."/>
            <person name="Plott C."/>
            <person name="Barry K."/>
            <person name="Rajasekar S."/>
            <person name="Grimwood J."/>
            <person name="Han X."/>
            <person name="Sun S."/>
            <person name="Hou Z."/>
            <person name="He W."/>
            <person name="Dai G."/>
            <person name="Sun C."/>
            <person name="Schmutz J."/>
            <person name="Leebens-Mack J.H."/>
            <person name="Li F.W."/>
            <person name="Wang L."/>
        </authorList>
    </citation>
    <scope>NUCLEOTIDE SEQUENCE [LARGE SCALE GENOMIC DNA]</scope>
    <source>
        <strain evidence="2">cv. PW_Plant_1</strain>
    </source>
</reference>
<keyword evidence="2" id="KW-1185">Reference proteome</keyword>
<proteinExistence type="predicted"/>